<dbReference type="PANTHER" id="PTHR34204:SF2">
    <property type="entry name" value="RNA-BINDING ASCH DOMAIN PROTEIN"/>
    <property type="match status" value="1"/>
</dbReference>
<dbReference type="Proteomes" id="UP001057375">
    <property type="component" value="Unassembled WGS sequence"/>
</dbReference>
<comment type="caution">
    <text evidence="1">The sequence shown here is derived from an EMBL/GenBank/DDBJ whole genome shotgun (WGS) entry which is preliminary data.</text>
</comment>
<evidence type="ECO:0000313" key="1">
    <source>
        <dbReference type="EMBL" id="GKT17723.1"/>
    </source>
</evidence>
<organism evidence="1 2">
    <name type="scientific">Aduncisulcus paluster</name>
    <dbReference type="NCBI Taxonomy" id="2918883"/>
    <lineage>
        <taxon>Eukaryota</taxon>
        <taxon>Metamonada</taxon>
        <taxon>Carpediemonas-like organisms</taxon>
        <taxon>Aduncisulcus</taxon>
    </lineage>
</organism>
<reference evidence="1" key="1">
    <citation type="submission" date="2022-03" db="EMBL/GenBank/DDBJ databases">
        <title>Draft genome sequence of Aduncisulcus paluster, a free-living microaerophilic Fornicata.</title>
        <authorList>
            <person name="Yuyama I."/>
            <person name="Kume K."/>
            <person name="Tamura T."/>
            <person name="Inagaki Y."/>
            <person name="Hashimoto T."/>
        </authorList>
    </citation>
    <scope>NUCLEOTIDE SEQUENCE</scope>
    <source>
        <strain evidence="1">NY0171</strain>
    </source>
</reference>
<dbReference type="EMBL" id="BQXS01011874">
    <property type="protein sequence ID" value="GKT17723.1"/>
    <property type="molecule type" value="Genomic_DNA"/>
</dbReference>
<dbReference type="PANTHER" id="PTHR34204">
    <property type="entry name" value="RNA-BINDING ASCH DOMAIN PROTEIN"/>
    <property type="match status" value="1"/>
</dbReference>
<feature type="non-terminal residue" evidence="1">
    <location>
        <position position="1"/>
    </location>
</feature>
<evidence type="ECO:0000313" key="2">
    <source>
        <dbReference type="Proteomes" id="UP001057375"/>
    </source>
</evidence>
<sequence length="151" mass="17358">CITSHVPHLSIPKLLLASLQFHKPHQKNIHSALTVCARGIAKHQHREMVEVLQDREKEPGEMKKCKPFWGGEPKGIVPLKNARAFSVVIRILCNTTWMNYHHLPHGIYVCECRVKEGYGCRWMINGGECTFRGFLEPFDPDGHEKGWKHKV</sequence>
<accession>A0ABQ5JYY5</accession>
<proteinExistence type="predicted"/>
<protein>
    <submittedName>
        <fullName evidence="1">Uncharacterized protein</fullName>
    </submittedName>
</protein>
<keyword evidence="2" id="KW-1185">Reference proteome</keyword>
<gene>
    <name evidence="1" type="ORF">ADUPG1_011163</name>
</gene>
<name>A0ABQ5JYY5_9EUKA</name>